<feature type="non-terminal residue" evidence="2">
    <location>
        <position position="1"/>
    </location>
</feature>
<dbReference type="EMBL" id="HACM01004069">
    <property type="protein sequence ID" value="CRZ04511.1"/>
    <property type="molecule type" value="Transcribed_RNA"/>
</dbReference>
<feature type="region of interest" description="Disordered" evidence="1">
    <location>
        <begin position="69"/>
        <end position="104"/>
    </location>
</feature>
<protein>
    <submittedName>
        <fullName evidence="2">Uncharacterized protein</fullName>
    </submittedName>
</protein>
<evidence type="ECO:0000256" key="1">
    <source>
        <dbReference type="SAM" id="MobiDB-lite"/>
    </source>
</evidence>
<feature type="compositionally biased region" description="Basic and acidic residues" evidence="1">
    <location>
        <begin position="93"/>
        <end position="104"/>
    </location>
</feature>
<name>A0A0H5QSF9_9EUKA</name>
<dbReference type="AlphaFoldDB" id="A0A0H5QSF9"/>
<proteinExistence type="predicted"/>
<organism evidence="2">
    <name type="scientific">Spongospora subterranea</name>
    <dbReference type="NCBI Taxonomy" id="70186"/>
    <lineage>
        <taxon>Eukaryota</taxon>
        <taxon>Sar</taxon>
        <taxon>Rhizaria</taxon>
        <taxon>Endomyxa</taxon>
        <taxon>Phytomyxea</taxon>
        <taxon>Plasmodiophorida</taxon>
        <taxon>Plasmodiophoridae</taxon>
        <taxon>Spongospora</taxon>
    </lineage>
</organism>
<sequence length="104" mass="12119">DSYSFSIVLSLSVEFIYYLSLSLSHYGSLPGASIRFHSCDQETAALSLFRTSGQARYIHTWRISPPAGDLLRKQHGRSYQQHRREGKWRRMRRQDQLRSSGDVR</sequence>
<evidence type="ECO:0000313" key="2">
    <source>
        <dbReference type="EMBL" id="CRZ04511.1"/>
    </source>
</evidence>
<reference evidence="2" key="1">
    <citation type="submission" date="2015-04" db="EMBL/GenBank/DDBJ databases">
        <title>The genome sequence of the plant pathogenic Rhizarian Plasmodiophora brassicae reveals insights in its biotrophic life cycle and the origin of chitin synthesis.</title>
        <authorList>
            <person name="Schwelm A."/>
            <person name="Fogelqvist J."/>
            <person name="Knaust A."/>
            <person name="Julke S."/>
            <person name="Lilja T."/>
            <person name="Dhandapani V."/>
            <person name="Bonilla-Rosso G."/>
            <person name="Karlsson M."/>
            <person name="Shevchenko A."/>
            <person name="Choi S.R."/>
            <person name="Kim H.G."/>
            <person name="Park J.Y."/>
            <person name="Lim Y.P."/>
            <person name="Ludwig-Muller J."/>
            <person name="Dixelius C."/>
        </authorList>
    </citation>
    <scope>NUCLEOTIDE SEQUENCE</scope>
    <source>
        <tissue evidence="2">Potato root galls</tissue>
    </source>
</reference>
<feature type="compositionally biased region" description="Basic residues" evidence="1">
    <location>
        <begin position="73"/>
        <end position="92"/>
    </location>
</feature>
<accession>A0A0H5QSF9</accession>